<keyword evidence="2" id="KW-0238">DNA-binding</keyword>
<dbReference type="PANTHER" id="PTHR43280:SF34">
    <property type="entry name" value="ARAC-FAMILY TRANSCRIPTIONAL REGULATOR"/>
    <property type="match status" value="1"/>
</dbReference>
<dbReference type="Pfam" id="PF12833">
    <property type="entry name" value="HTH_18"/>
    <property type="match status" value="1"/>
</dbReference>
<sequence length="123" mass="14472">MTSEIEARLLSKLQEFESTVQFTRKTISLSYLATFCETNSRYLSHIINTHKGKSFRNYINELRIDYIIKKLETNPQYRKFKIATLAEECGFSSQNKFAQVFKKEKNISPSAFIKNLTDKTYKH</sequence>
<dbReference type="SUPFAM" id="SSF46689">
    <property type="entry name" value="Homeodomain-like"/>
    <property type="match status" value="1"/>
</dbReference>
<dbReference type="GeneID" id="93133144"/>
<dbReference type="InterPro" id="IPR018060">
    <property type="entry name" value="HTH_AraC"/>
</dbReference>
<keyword evidence="1" id="KW-0805">Transcription regulation</keyword>
<dbReference type="EMBL" id="CP067018">
    <property type="protein sequence ID" value="QQN58783.1"/>
    <property type="molecule type" value="Genomic_DNA"/>
</dbReference>
<dbReference type="Proteomes" id="UP000595426">
    <property type="component" value="Chromosome"/>
</dbReference>
<organism evidence="5 6">
    <name type="scientific">Elizabethkingia bruuniana</name>
    <dbReference type="NCBI Taxonomy" id="1756149"/>
    <lineage>
        <taxon>Bacteria</taxon>
        <taxon>Pseudomonadati</taxon>
        <taxon>Bacteroidota</taxon>
        <taxon>Flavobacteriia</taxon>
        <taxon>Flavobacteriales</taxon>
        <taxon>Weeksellaceae</taxon>
        <taxon>Elizabethkingia</taxon>
    </lineage>
</organism>
<name>A0A7T7ZXV2_9FLAO</name>
<evidence type="ECO:0000256" key="1">
    <source>
        <dbReference type="ARBA" id="ARBA00023015"/>
    </source>
</evidence>
<reference evidence="5 6" key="1">
    <citation type="submission" date="2020-12" db="EMBL/GenBank/DDBJ databases">
        <title>FDA dAtabase for Regulatory Grade micrObial Sequences (FDA-ARGOS): Supporting development and validation of Infectious Disease Dx tests.</title>
        <authorList>
            <person name="Kerrigan L."/>
            <person name="Long C."/>
            <person name="Tallon L."/>
            <person name="Sadzewicz L."/>
            <person name="Zhao X."/>
            <person name="Boylan J."/>
            <person name="Ott S."/>
            <person name="Bowen H."/>
            <person name="Vavikolanu K."/>
            <person name="Mehta A."/>
            <person name="Aluvathingal J."/>
            <person name="Nadendla S."/>
            <person name="Yan Y."/>
            <person name="Sichtig H."/>
        </authorList>
    </citation>
    <scope>NUCLEOTIDE SEQUENCE [LARGE SCALE GENOMIC DNA]</scope>
    <source>
        <strain evidence="5 6">FDAARGOS_1031</strain>
    </source>
</reference>
<evidence type="ECO:0000259" key="4">
    <source>
        <dbReference type="PROSITE" id="PS01124"/>
    </source>
</evidence>
<evidence type="ECO:0000256" key="3">
    <source>
        <dbReference type="ARBA" id="ARBA00023163"/>
    </source>
</evidence>
<feature type="domain" description="HTH araC/xylS-type" evidence="4">
    <location>
        <begin position="3"/>
        <end position="115"/>
    </location>
</feature>
<keyword evidence="3" id="KW-0804">Transcription</keyword>
<evidence type="ECO:0000313" key="5">
    <source>
        <dbReference type="EMBL" id="QQN58783.1"/>
    </source>
</evidence>
<evidence type="ECO:0000256" key="2">
    <source>
        <dbReference type="ARBA" id="ARBA00023125"/>
    </source>
</evidence>
<dbReference type="RefSeq" id="WP_034870578.1">
    <property type="nucleotide sequence ID" value="NZ_CBCSDR010000001.1"/>
</dbReference>
<proteinExistence type="predicted"/>
<dbReference type="GO" id="GO:0043565">
    <property type="term" value="F:sequence-specific DNA binding"/>
    <property type="evidence" value="ECO:0007669"/>
    <property type="project" value="InterPro"/>
</dbReference>
<evidence type="ECO:0000313" key="6">
    <source>
        <dbReference type="Proteomes" id="UP000595426"/>
    </source>
</evidence>
<gene>
    <name evidence="5" type="ORF">I6H88_20540</name>
</gene>
<dbReference type="InterPro" id="IPR009057">
    <property type="entry name" value="Homeodomain-like_sf"/>
</dbReference>
<dbReference type="SMART" id="SM00342">
    <property type="entry name" value="HTH_ARAC"/>
    <property type="match status" value="1"/>
</dbReference>
<dbReference type="Gene3D" id="1.10.10.60">
    <property type="entry name" value="Homeodomain-like"/>
    <property type="match status" value="2"/>
</dbReference>
<keyword evidence="6" id="KW-1185">Reference proteome</keyword>
<protein>
    <submittedName>
        <fullName evidence="5">Helix-turn-helix transcriptional regulator</fullName>
    </submittedName>
</protein>
<dbReference type="AlphaFoldDB" id="A0A7T7ZXV2"/>
<dbReference type="PROSITE" id="PS01124">
    <property type="entry name" value="HTH_ARAC_FAMILY_2"/>
    <property type="match status" value="1"/>
</dbReference>
<dbReference type="PANTHER" id="PTHR43280">
    <property type="entry name" value="ARAC-FAMILY TRANSCRIPTIONAL REGULATOR"/>
    <property type="match status" value="1"/>
</dbReference>
<accession>A0A7T7ZXV2</accession>
<dbReference type="GO" id="GO:0003700">
    <property type="term" value="F:DNA-binding transcription factor activity"/>
    <property type="evidence" value="ECO:0007669"/>
    <property type="project" value="InterPro"/>
</dbReference>